<dbReference type="EMBL" id="JACFXU010000013">
    <property type="protein sequence ID" value="MBA6412510.1"/>
    <property type="molecule type" value="Genomic_DNA"/>
</dbReference>
<keyword evidence="3" id="KW-1185">Reference proteome</keyword>
<proteinExistence type="predicted"/>
<feature type="transmembrane region" description="Helical" evidence="1">
    <location>
        <begin position="28"/>
        <end position="52"/>
    </location>
</feature>
<dbReference type="RefSeq" id="WP_182169659.1">
    <property type="nucleotide sequence ID" value="NZ_JACFXU010000013.1"/>
</dbReference>
<sequence>MRSFLLLVGLSLPQIAWSHSPIAGIGQFYGGLLHPLMVPAHALALTVFALLIGQSGIRAMRLGYPPFMLCLAVGLVLAGFDISLGLNSEQGLLVIALLCAALVALQWRPPLSLFAVLGTGLGVLIGADSGVQGLSRQETFAALLGCWLGATIALIVVAGVVELLQRPWQRIGVRVIGSWGVASSVLVLALTTLRT</sequence>
<comment type="caution">
    <text evidence="2">The sequence shown here is derived from an EMBL/GenBank/DDBJ whole genome shotgun (WGS) entry which is preliminary data.</text>
</comment>
<protein>
    <submittedName>
        <fullName evidence="2">HupE/UreJ family protein</fullName>
    </submittedName>
</protein>
<feature type="transmembrane region" description="Helical" evidence="1">
    <location>
        <begin position="171"/>
        <end position="193"/>
    </location>
</feature>
<dbReference type="InterPro" id="IPR007038">
    <property type="entry name" value="HupE_UreJ"/>
</dbReference>
<name>A0A7W2TV75_9GAMM</name>
<organism evidence="2 3">
    <name type="scientific">Sediminihaliea albiluteola</name>
    <dbReference type="NCBI Taxonomy" id="2758564"/>
    <lineage>
        <taxon>Bacteria</taxon>
        <taxon>Pseudomonadati</taxon>
        <taxon>Pseudomonadota</taxon>
        <taxon>Gammaproteobacteria</taxon>
        <taxon>Cellvibrionales</taxon>
        <taxon>Halieaceae</taxon>
        <taxon>Sediminihaliea</taxon>
    </lineage>
</organism>
<keyword evidence="1" id="KW-0812">Transmembrane</keyword>
<evidence type="ECO:0000313" key="2">
    <source>
        <dbReference type="EMBL" id="MBA6412510.1"/>
    </source>
</evidence>
<dbReference type="Pfam" id="PF04955">
    <property type="entry name" value="HupE_UreJ"/>
    <property type="match status" value="1"/>
</dbReference>
<dbReference type="AlphaFoldDB" id="A0A7W2TV75"/>
<feature type="transmembrane region" description="Helical" evidence="1">
    <location>
        <begin position="64"/>
        <end position="84"/>
    </location>
</feature>
<feature type="transmembrane region" description="Helical" evidence="1">
    <location>
        <begin position="114"/>
        <end position="134"/>
    </location>
</feature>
<gene>
    <name evidence="2" type="ORF">H2508_05240</name>
</gene>
<feature type="transmembrane region" description="Helical" evidence="1">
    <location>
        <begin position="140"/>
        <end position="164"/>
    </location>
</feature>
<evidence type="ECO:0000256" key="1">
    <source>
        <dbReference type="SAM" id="Phobius"/>
    </source>
</evidence>
<reference evidence="2 3" key="1">
    <citation type="submission" date="2020-07" db="EMBL/GenBank/DDBJ databases">
        <title>Halieaceae bacterium, F7430, whole genome shotgun sequencing project.</title>
        <authorList>
            <person name="Jiang S."/>
            <person name="Liu Z.W."/>
            <person name="Du Z.J."/>
        </authorList>
    </citation>
    <scope>NUCLEOTIDE SEQUENCE [LARGE SCALE GENOMIC DNA]</scope>
    <source>
        <strain evidence="2 3">F7430</strain>
    </source>
</reference>
<dbReference type="Proteomes" id="UP000539350">
    <property type="component" value="Unassembled WGS sequence"/>
</dbReference>
<keyword evidence="1" id="KW-1133">Transmembrane helix</keyword>
<keyword evidence="1" id="KW-0472">Membrane</keyword>
<accession>A0A7W2TV75</accession>
<evidence type="ECO:0000313" key="3">
    <source>
        <dbReference type="Proteomes" id="UP000539350"/>
    </source>
</evidence>